<dbReference type="GO" id="GO:0005524">
    <property type="term" value="F:ATP binding"/>
    <property type="evidence" value="ECO:0007669"/>
    <property type="project" value="InterPro"/>
</dbReference>
<keyword evidence="3" id="KW-0131">Cell cycle</keyword>
<dbReference type="GO" id="GO:0051301">
    <property type="term" value="P:cell division"/>
    <property type="evidence" value="ECO:0007669"/>
    <property type="project" value="UniProtKB-KW"/>
</dbReference>
<feature type="domain" description="ABC transporter" evidence="2">
    <location>
        <begin position="3"/>
        <end position="33"/>
    </location>
</feature>
<feature type="region of interest" description="Disordered" evidence="1">
    <location>
        <begin position="1"/>
        <end position="61"/>
    </location>
</feature>
<dbReference type="SUPFAM" id="SSF52540">
    <property type="entry name" value="P-loop containing nucleoside triphosphate hydrolases"/>
    <property type="match status" value="1"/>
</dbReference>
<dbReference type="Proteomes" id="UP000568380">
    <property type="component" value="Unassembled WGS sequence"/>
</dbReference>
<evidence type="ECO:0000313" key="4">
    <source>
        <dbReference type="Proteomes" id="UP000568380"/>
    </source>
</evidence>
<accession>A0A7W8A0D8</accession>
<dbReference type="InterPro" id="IPR027417">
    <property type="entry name" value="P-loop_NTPase"/>
</dbReference>
<name>A0A7W8A0D8_9ACTN</name>
<keyword evidence="3" id="KW-0132">Cell division</keyword>
<dbReference type="AlphaFoldDB" id="A0A7W8A0D8"/>
<comment type="caution">
    <text evidence="3">The sequence shown here is derived from an EMBL/GenBank/DDBJ whole genome shotgun (WGS) entry which is preliminary data.</text>
</comment>
<dbReference type="InterPro" id="IPR003439">
    <property type="entry name" value="ABC_transporter-like_ATP-bd"/>
</dbReference>
<organism evidence="3 4">
    <name type="scientific">Nonomuraea endophytica</name>
    <dbReference type="NCBI Taxonomy" id="714136"/>
    <lineage>
        <taxon>Bacteria</taxon>
        <taxon>Bacillati</taxon>
        <taxon>Actinomycetota</taxon>
        <taxon>Actinomycetes</taxon>
        <taxon>Streptosporangiales</taxon>
        <taxon>Streptosporangiaceae</taxon>
        <taxon>Nonomuraea</taxon>
    </lineage>
</organism>
<keyword evidence="4" id="KW-1185">Reference proteome</keyword>
<proteinExistence type="predicted"/>
<reference evidence="3 4" key="1">
    <citation type="submission" date="2020-08" db="EMBL/GenBank/DDBJ databases">
        <title>Genomic Encyclopedia of Type Strains, Phase IV (KMG-IV): sequencing the most valuable type-strain genomes for metagenomic binning, comparative biology and taxonomic classification.</title>
        <authorList>
            <person name="Goeker M."/>
        </authorList>
    </citation>
    <scope>NUCLEOTIDE SEQUENCE [LARGE SCALE GENOMIC DNA]</scope>
    <source>
        <strain evidence="3 4">DSM 45385</strain>
    </source>
</reference>
<dbReference type="Pfam" id="PF00005">
    <property type="entry name" value="ABC_tran"/>
    <property type="match status" value="1"/>
</dbReference>
<gene>
    <name evidence="3" type="ORF">HNR40_002680</name>
</gene>
<evidence type="ECO:0000259" key="2">
    <source>
        <dbReference type="Pfam" id="PF00005"/>
    </source>
</evidence>
<evidence type="ECO:0000256" key="1">
    <source>
        <dbReference type="SAM" id="MobiDB-lite"/>
    </source>
</evidence>
<dbReference type="GO" id="GO:0016887">
    <property type="term" value="F:ATP hydrolysis activity"/>
    <property type="evidence" value="ECO:0007669"/>
    <property type="project" value="InterPro"/>
</dbReference>
<evidence type="ECO:0000313" key="3">
    <source>
        <dbReference type="EMBL" id="MBB5077207.1"/>
    </source>
</evidence>
<sequence length="61" mass="6577">MRHRPHELSGGQKQREAIARAVAGEPDLLLATNPPARWTPGRARPYSISCTSSTATARPSP</sequence>
<dbReference type="EMBL" id="JACHIN010000003">
    <property type="protein sequence ID" value="MBB5077207.1"/>
    <property type="molecule type" value="Genomic_DNA"/>
</dbReference>
<feature type="compositionally biased region" description="Polar residues" evidence="1">
    <location>
        <begin position="48"/>
        <end position="61"/>
    </location>
</feature>
<protein>
    <submittedName>
        <fullName evidence="3">ABC-type ATPase involved in cell division</fullName>
    </submittedName>
</protein>
<dbReference type="Gene3D" id="3.40.50.300">
    <property type="entry name" value="P-loop containing nucleotide triphosphate hydrolases"/>
    <property type="match status" value="1"/>
</dbReference>